<dbReference type="InterPro" id="IPR011990">
    <property type="entry name" value="TPR-like_helical_dom_sf"/>
</dbReference>
<dbReference type="Proteomes" id="UP000593562">
    <property type="component" value="Unassembled WGS sequence"/>
</dbReference>
<evidence type="ECO:0000313" key="7">
    <source>
        <dbReference type="Proteomes" id="UP000593562"/>
    </source>
</evidence>
<dbReference type="Pfam" id="PF14559">
    <property type="entry name" value="TPR_19"/>
    <property type="match status" value="1"/>
</dbReference>
<dbReference type="PROSITE" id="PS50005">
    <property type="entry name" value="TPR"/>
    <property type="match status" value="2"/>
</dbReference>
<feature type="compositionally biased region" description="Low complexity" evidence="4">
    <location>
        <begin position="110"/>
        <end position="123"/>
    </location>
</feature>
<dbReference type="PANTHER" id="PTHR46050">
    <property type="entry name" value="TPR REPEAT-CONTAINING THIOREDOXIN"/>
    <property type="match status" value="1"/>
</dbReference>
<reference evidence="6 7" key="1">
    <citation type="journal article" date="2020" name="Nat. Commun.">
        <title>Genome of Tripterygium wilfordii and identification of cytochrome P450 involved in triptolide biosynthesis.</title>
        <authorList>
            <person name="Tu L."/>
            <person name="Su P."/>
            <person name="Zhang Z."/>
            <person name="Gao L."/>
            <person name="Wang J."/>
            <person name="Hu T."/>
            <person name="Zhou J."/>
            <person name="Zhang Y."/>
            <person name="Zhao Y."/>
            <person name="Liu Y."/>
            <person name="Song Y."/>
            <person name="Tong Y."/>
            <person name="Lu Y."/>
            <person name="Yang J."/>
            <person name="Xu C."/>
            <person name="Jia M."/>
            <person name="Peters R.J."/>
            <person name="Huang L."/>
            <person name="Gao W."/>
        </authorList>
    </citation>
    <scope>NUCLEOTIDE SEQUENCE [LARGE SCALE GENOMIC DNA]</scope>
    <source>
        <strain evidence="7">cv. XIE 37</strain>
        <tissue evidence="6">Leaf</tissue>
    </source>
</reference>
<dbReference type="SUPFAM" id="SSF52833">
    <property type="entry name" value="Thioredoxin-like"/>
    <property type="match status" value="1"/>
</dbReference>
<gene>
    <name evidence="6" type="ORF">HS088_TW21G00191</name>
</gene>
<keyword evidence="1" id="KW-0677">Repeat</keyword>
<dbReference type="FunCoup" id="A0A7J7C1R9">
    <property type="interactions" value="434"/>
</dbReference>
<feature type="compositionally biased region" description="Polar residues" evidence="4">
    <location>
        <begin position="84"/>
        <end position="104"/>
    </location>
</feature>
<dbReference type="Pfam" id="PF00085">
    <property type="entry name" value="Thioredoxin"/>
    <property type="match status" value="1"/>
</dbReference>
<dbReference type="SUPFAM" id="SSF48452">
    <property type="entry name" value="TPR-like"/>
    <property type="match status" value="2"/>
</dbReference>
<evidence type="ECO:0000256" key="3">
    <source>
        <dbReference type="PROSITE-ProRule" id="PRU00339"/>
    </source>
</evidence>
<sequence>MSHSGKPILDLRLDTLSDQLRGSLISLEEANKPDFRELDLGSPVSPLRTHGLSTTTTATSSSSSSSGSGSVSGRNGHNLVPGRSDNSNSGELSGSRESSPTTAARNPKPGHSGSHSSSSTTTAATQPLIYSGQSSVNSYSPPANVLPTGNICPSGRILKTGMDPNRSSKSDVLGSGGGKYGHGSIMRGTSTSKAYGSAETVNAGSGRAGGDGDAVRRAMYSADPEEVKRTGNEMYKKGHVTEALGLYERAIALAPGNAAYRSNRAAALMGLGRVADAVRECEEAIRLDPNYWRAHQRLASLLIRLGQVDNARRHLCFPGQQPDQAELQKLQAVEKHLTKCTDSRKVGDWKSALKEGDSAIAAGADICPQLFMCRAEALLKLHQLEDAESSLLNIPKIELCANSCSQTRFFGMLSEAYPYLVRAQIEMALGRFDNAVTAVEKAGQFDPRNIEVAVLLNNVRLVARSRASGNDLFKLERFTEACLAYGEGLRLDPSNPVLYCNRAACWFKLGLWEQSIEECNQALCVHPNYMKALLRRAASNIKLEKWADAVRDYEVLRRELPDDSGIAESLFRAQVSLKKSQGKKVYNMKFGGEVEEVTAVEQFRAAISVPGVSVVHFKADSDLHCKQISPFLDTLCGRYPSINFLKVDIEESPAIANVENVRIVPTFKIYKNGSRVKEIVCPSRDVLEYSVRHYSL</sequence>
<name>A0A7J7C1R9_TRIWF</name>
<dbReference type="GO" id="GO:0005737">
    <property type="term" value="C:cytoplasm"/>
    <property type="evidence" value="ECO:0007669"/>
    <property type="project" value="TreeGrafter"/>
</dbReference>
<keyword evidence="2 3" id="KW-0802">TPR repeat</keyword>
<dbReference type="InterPro" id="IPR019734">
    <property type="entry name" value="TPR_rpt"/>
</dbReference>
<feature type="repeat" description="TPR" evidence="3">
    <location>
        <begin position="416"/>
        <end position="449"/>
    </location>
</feature>
<evidence type="ECO:0000256" key="4">
    <source>
        <dbReference type="SAM" id="MobiDB-lite"/>
    </source>
</evidence>
<dbReference type="InterPro" id="IPR013766">
    <property type="entry name" value="Thioredoxin_domain"/>
</dbReference>
<dbReference type="InterPro" id="IPR044534">
    <property type="entry name" value="TTL1-4"/>
</dbReference>
<keyword evidence="7" id="KW-1185">Reference proteome</keyword>
<feature type="domain" description="Thioredoxin" evidence="5">
    <location>
        <begin position="598"/>
        <end position="683"/>
    </location>
</feature>
<dbReference type="Gene3D" id="3.40.30.10">
    <property type="entry name" value="Glutaredoxin"/>
    <property type="match status" value="1"/>
</dbReference>
<evidence type="ECO:0000256" key="1">
    <source>
        <dbReference type="ARBA" id="ARBA00022737"/>
    </source>
</evidence>
<dbReference type="InterPro" id="IPR036249">
    <property type="entry name" value="Thioredoxin-like_sf"/>
</dbReference>
<dbReference type="GO" id="GO:0006950">
    <property type="term" value="P:response to stress"/>
    <property type="evidence" value="ECO:0007669"/>
    <property type="project" value="UniProtKB-ARBA"/>
</dbReference>
<comment type="caution">
    <text evidence="6">The sequence shown here is derived from an EMBL/GenBank/DDBJ whole genome shotgun (WGS) entry which is preliminary data.</text>
</comment>
<dbReference type="SMART" id="SM00028">
    <property type="entry name" value="TPR"/>
    <property type="match status" value="6"/>
</dbReference>
<dbReference type="PANTHER" id="PTHR46050:SF3">
    <property type="entry name" value="TPR REPEAT-CONTAINING THIOREDOXIN TTL1"/>
    <property type="match status" value="1"/>
</dbReference>
<dbReference type="EMBL" id="JAAARO010000021">
    <property type="protein sequence ID" value="KAF5728048.1"/>
    <property type="molecule type" value="Genomic_DNA"/>
</dbReference>
<accession>A0A7J7C1R9</accession>
<feature type="region of interest" description="Disordered" evidence="4">
    <location>
        <begin position="156"/>
        <end position="185"/>
    </location>
</feature>
<proteinExistence type="predicted"/>
<dbReference type="FunFam" id="3.40.30.10:FF:000211">
    <property type="entry name" value="TPR repeat-containing thioredoxin TTL4"/>
    <property type="match status" value="1"/>
</dbReference>
<feature type="region of interest" description="Disordered" evidence="4">
    <location>
        <begin position="29"/>
        <end position="123"/>
    </location>
</feature>
<protein>
    <submittedName>
        <fullName evidence="6">Tetratricopetide-repeat thioredoxin-like 1 isoform 1</fullName>
    </submittedName>
</protein>
<feature type="compositionally biased region" description="Basic and acidic residues" evidence="4">
    <location>
        <begin position="29"/>
        <end position="39"/>
    </location>
</feature>
<evidence type="ECO:0000256" key="2">
    <source>
        <dbReference type="ARBA" id="ARBA00022803"/>
    </source>
</evidence>
<organism evidence="6 7">
    <name type="scientific">Tripterygium wilfordii</name>
    <name type="common">Thunder God vine</name>
    <dbReference type="NCBI Taxonomy" id="458696"/>
    <lineage>
        <taxon>Eukaryota</taxon>
        <taxon>Viridiplantae</taxon>
        <taxon>Streptophyta</taxon>
        <taxon>Embryophyta</taxon>
        <taxon>Tracheophyta</taxon>
        <taxon>Spermatophyta</taxon>
        <taxon>Magnoliopsida</taxon>
        <taxon>eudicotyledons</taxon>
        <taxon>Gunneridae</taxon>
        <taxon>Pentapetalae</taxon>
        <taxon>rosids</taxon>
        <taxon>fabids</taxon>
        <taxon>Celastrales</taxon>
        <taxon>Celastraceae</taxon>
        <taxon>Tripterygium</taxon>
    </lineage>
</organism>
<dbReference type="CDD" id="cd02947">
    <property type="entry name" value="TRX_family"/>
    <property type="match status" value="1"/>
</dbReference>
<dbReference type="InParanoid" id="A0A7J7C1R9"/>
<dbReference type="OrthoDB" id="2121326at2759"/>
<evidence type="ECO:0000313" key="6">
    <source>
        <dbReference type="EMBL" id="KAF5728048.1"/>
    </source>
</evidence>
<dbReference type="Gene3D" id="1.25.40.10">
    <property type="entry name" value="Tetratricopeptide repeat domain"/>
    <property type="match status" value="1"/>
</dbReference>
<feature type="repeat" description="TPR" evidence="3">
    <location>
        <begin position="224"/>
        <end position="257"/>
    </location>
</feature>
<evidence type="ECO:0000259" key="5">
    <source>
        <dbReference type="Pfam" id="PF00085"/>
    </source>
</evidence>
<dbReference type="AlphaFoldDB" id="A0A7J7C1R9"/>
<feature type="compositionally biased region" description="Low complexity" evidence="4">
    <location>
        <begin position="53"/>
        <end position="73"/>
    </location>
</feature>